<evidence type="ECO:0000313" key="2">
    <source>
        <dbReference type="Proteomes" id="UP000821865"/>
    </source>
</evidence>
<proteinExistence type="predicted"/>
<keyword evidence="2" id="KW-1185">Reference proteome</keyword>
<comment type="caution">
    <text evidence="1">The sequence shown here is derived from an EMBL/GenBank/DDBJ whole genome shotgun (WGS) entry which is preliminary data.</text>
</comment>
<organism evidence="1 2">
    <name type="scientific">Dermacentor silvarum</name>
    <name type="common">Tick</name>
    <dbReference type="NCBI Taxonomy" id="543639"/>
    <lineage>
        <taxon>Eukaryota</taxon>
        <taxon>Metazoa</taxon>
        <taxon>Ecdysozoa</taxon>
        <taxon>Arthropoda</taxon>
        <taxon>Chelicerata</taxon>
        <taxon>Arachnida</taxon>
        <taxon>Acari</taxon>
        <taxon>Parasitiformes</taxon>
        <taxon>Ixodida</taxon>
        <taxon>Ixodoidea</taxon>
        <taxon>Ixodidae</taxon>
        <taxon>Rhipicephalinae</taxon>
        <taxon>Dermacentor</taxon>
    </lineage>
</organism>
<dbReference type="EMBL" id="CM023472">
    <property type="protein sequence ID" value="KAH7958960.1"/>
    <property type="molecule type" value="Genomic_DNA"/>
</dbReference>
<sequence>MGSELEHLTANSETEILANSILCFRLCGLHAKYKIPVGYFVTKGCTGEELKEVIDHVVQKTTDIGFDIVRVATNNHRINVISMQMLCQGDANITAPHPADS</sequence>
<dbReference type="Proteomes" id="UP000821865">
    <property type="component" value="Chromosome 3"/>
</dbReference>
<evidence type="ECO:0000313" key="1">
    <source>
        <dbReference type="EMBL" id="KAH7958960.1"/>
    </source>
</evidence>
<reference evidence="1" key="1">
    <citation type="submission" date="2020-05" db="EMBL/GenBank/DDBJ databases">
        <title>Large-scale comparative analyses of tick genomes elucidate their genetic diversity and vector capacities.</title>
        <authorList>
            <person name="Jia N."/>
            <person name="Wang J."/>
            <person name="Shi W."/>
            <person name="Du L."/>
            <person name="Sun Y."/>
            <person name="Zhan W."/>
            <person name="Jiang J."/>
            <person name="Wang Q."/>
            <person name="Zhang B."/>
            <person name="Ji P."/>
            <person name="Sakyi L.B."/>
            <person name="Cui X."/>
            <person name="Yuan T."/>
            <person name="Jiang B."/>
            <person name="Yang W."/>
            <person name="Lam T.T.-Y."/>
            <person name="Chang Q."/>
            <person name="Ding S."/>
            <person name="Wang X."/>
            <person name="Zhu J."/>
            <person name="Ruan X."/>
            <person name="Zhao L."/>
            <person name="Wei J."/>
            <person name="Que T."/>
            <person name="Du C."/>
            <person name="Cheng J."/>
            <person name="Dai P."/>
            <person name="Han X."/>
            <person name="Huang E."/>
            <person name="Gao Y."/>
            <person name="Liu J."/>
            <person name="Shao H."/>
            <person name="Ye R."/>
            <person name="Li L."/>
            <person name="Wei W."/>
            <person name="Wang X."/>
            <person name="Wang C."/>
            <person name="Yang T."/>
            <person name="Huo Q."/>
            <person name="Li W."/>
            <person name="Guo W."/>
            <person name="Chen H."/>
            <person name="Zhou L."/>
            <person name="Ni X."/>
            <person name="Tian J."/>
            <person name="Zhou Y."/>
            <person name="Sheng Y."/>
            <person name="Liu T."/>
            <person name="Pan Y."/>
            <person name="Xia L."/>
            <person name="Li J."/>
            <person name="Zhao F."/>
            <person name="Cao W."/>
        </authorList>
    </citation>
    <scope>NUCLEOTIDE SEQUENCE</scope>
    <source>
        <strain evidence="1">Dsil-2018</strain>
    </source>
</reference>
<accession>A0ACB8D3E7</accession>
<name>A0ACB8D3E7_DERSI</name>
<protein>
    <submittedName>
        <fullName evidence="1">Uncharacterized protein</fullName>
    </submittedName>
</protein>
<gene>
    <name evidence="1" type="ORF">HPB49_006956</name>
</gene>